<evidence type="ECO:0008006" key="3">
    <source>
        <dbReference type="Google" id="ProtNLM"/>
    </source>
</evidence>
<sequence length="139" mass="15961">MWLRRFGDVNSAKCVFCKKVFTLSGMGRQSVKSHQGGKLHRKLVAMMCSSSVSMSSSLTQPLYHQEPRGIINSSPQKQHAAHQHPISCPLEHHHAVQRSKRHLQVPLIKLIFWETVMLKGQKYRGCCMLFQKDSFNIQF</sequence>
<accession>A0ABQ9GXB7</accession>
<dbReference type="EMBL" id="JARBHB010000008">
    <property type="protein sequence ID" value="KAJ8876644.1"/>
    <property type="molecule type" value="Genomic_DNA"/>
</dbReference>
<dbReference type="Proteomes" id="UP001159363">
    <property type="component" value="Chromosome 7"/>
</dbReference>
<gene>
    <name evidence="1" type="ORF">PR048_021089</name>
</gene>
<reference evidence="1 2" key="1">
    <citation type="submission" date="2023-02" db="EMBL/GenBank/DDBJ databases">
        <title>LHISI_Scaffold_Assembly.</title>
        <authorList>
            <person name="Stuart O.P."/>
            <person name="Cleave R."/>
            <person name="Magrath M.J.L."/>
            <person name="Mikheyev A.S."/>
        </authorList>
    </citation>
    <scope>NUCLEOTIDE SEQUENCE [LARGE SCALE GENOMIC DNA]</scope>
    <source>
        <strain evidence="1">Daus_M_001</strain>
        <tissue evidence="1">Leg muscle</tissue>
    </source>
</reference>
<evidence type="ECO:0000313" key="2">
    <source>
        <dbReference type="Proteomes" id="UP001159363"/>
    </source>
</evidence>
<name>A0ABQ9GXB7_9NEOP</name>
<comment type="caution">
    <text evidence="1">The sequence shown here is derived from an EMBL/GenBank/DDBJ whole genome shotgun (WGS) entry which is preliminary data.</text>
</comment>
<organism evidence="1 2">
    <name type="scientific">Dryococelus australis</name>
    <dbReference type="NCBI Taxonomy" id="614101"/>
    <lineage>
        <taxon>Eukaryota</taxon>
        <taxon>Metazoa</taxon>
        <taxon>Ecdysozoa</taxon>
        <taxon>Arthropoda</taxon>
        <taxon>Hexapoda</taxon>
        <taxon>Insecta</taxon>
        <taxon>Pterygota</taxon>
        <taxon>Neoptera</taxon>
        <taxon>Polyneoptera</taxon>
        <taxon>Phasmatodea</taxon>
        <taxon>Verophasmatodea</taxon>
        <taxon>Anareolatae</taxon>
        <taxon>Phasmatidae</taxon>
        <taxon>Eurycanthinae</taxon>
        <taxon>Dryococelus</taxon>
    </lineage>
</organism>
<protein>
    <recommendedName>
        <fullName evidence="3">BED-type domain-containing protein</fullName>
    </recommendedName>
</protein>
<keyword evidence="2" id="KW-1185">Reference proteome</keyword>
<proteinExistence type="predicted"/>
<evidence type="ECO:0000313" key="1">
    <source>
        <dbReference type="EMBL" id="KAJ8876644.1"/>
    </source>
</evidence>